<dbReference type="OrthoDB" id="446113at2759"/>
<dbReference type="Pfam" id="PF00076">
    <property type="entry name" value="RRM_1"/>
    <property type="match status" value="2"/>
</dbReference>
<protein>
    <recommendedName>
        <fullName evidence="3">RRM domain-containing protein</fullName>
    </recommendedName>
</protein>
<dbReference type="Proteomes" id="UP000631114">
    <property type="component" value="Unassembled WGS sequence"/>
</dbReference>
<dbReference type="PROSITE" id="PS50102">
    <property type="entry name" value="RRM"/>
    <property type="match status" value="1"/>
</dbReference>
<dbReference type="InterPro" id="IPR035979">
    <property type="entry name" value="RBD_domain_sf"/>
</dbReference>
<feature type="domain" description="RRM" evidence="3">
    <location>
        <begin position="70"/>
        <end position="124"/>
    </location>
</feature>
<gene>
    <name evidence="4" type="ORF">IFM89_028446</name>
</gene>
<dbReference type="Gene3D" id="3.10.290.10">
    <property type="entry name" value="RNA-binding S4 domain"/>
    <property type="match status" value="1"/>
</dbReference>
<dbReference type="GO" id="GO:0005829">
    <property type="term" value="C:cytosol"/>
    <property type="evidence" value="ECO:0007669"/>
    <property type="project" value="TreeGrafter"/>
</dbReference>
<accession>A0A835IRW1</accession>
<keyword evidence="5" id="KW-1185">Reference proteome</keyword>
<evidence type="ECO:0000259" key="3">
    <source>
        <dbReference type="PROSITE" id="PS50102"/>
    </source>
</evidence>
<dbReference type="AlphaFoldDB" id="A0A835IRW1"/>
<evidence type="ECO:0000313" key="5">
    <source>
        <dbReference type="Proteomes" id="UP000631114"/>
    </source>
</evidence>
<dbReference type="InterPro" id="IPR050825">
    <property type="entry name" value="RBM42_RBP45_47-like"/>
</dbReference>
<dbReference type="SMART" id="SM00360">
    <property type="entry name" value="RRM"/>
    <property type="match status" value="1"/>
</dbReference>
<dbReference type="GO" id="GO:0003729">
    <property type="term" value="F:mRNA binding"/>
    <property type="evidence" value="ECO:0007669"/>
    <property type="project" value="InterPro"/>
</dbReference>
<name>A0A835IRW1_9MAGN</name>
<dbReference type="InterPro" id="IPR012677">
    <property type="entry name" value="Nucleotide-bd_a/b_plait_sf"/>
</dbReference>
<dbReference type="PANTHER" id="PTHR47640:SF16">
    <property type="entry name" value="POLYADENYLATE-BINDING PROTEIN RBP47C-RELATED"/>
    <property type="match status" value="1"/>
</dbReference>
<evidence type="ECO:0000256" key="1">
    <source>
        <dbReference type="ARBA" id="ARBA00022884"/>
    </source>
</evidence>
<comment type="caution">
    <text evidence="4">The sequence shown here is derived from an EMBL/GenBank/DDBJ whole genome shotgun (WGS) entry which is preliminary data.</text>
</comment>
<evidence type="ECO:0000313" key="4">
    <source>
        <dbReference type="EMBL" id="KAF9621858.1"/>
    </source>
</evidence>
<dbReference type="EMBL" id="JADFTS010000002">
    <property type="protein sequence ID" value="KAF9621858.1"/>
    <property type="molecule type" value="Genomic_DNA"/>
</dbReference>
<organism evidence="4 5">
    <name type="scientific">Coptis chinensis</name>
    <dbReference type="NCBI Taxonomy" id="261450"/>
    <lineage>
        <taxon>Eukaryota</taxon>
        <taxon>Viridiplantae</taxon>
        <taxon>Streptophyta</taxon>
        <taxon>Embryophyta</taxon>
        <taxon>Tracheophyta</taxon>
        <taxon>Spermatophyta</taxon>
        <taxon>Magnoliopsida</taxon>
        <taxon>Ranunculales</taxon>
        <taxon>Ranunculaceae</taxon>
        <taxon>Coptidoideae</taxon>
        <taxon>Coptis</taxon>
    </lineage>
</organism>
<sequence length="238" mass="26853">MKSFSTKVFRNLQTGESEGYGVINFCTHANAEKVFQTYNGITMPQTEQPFQLNWASSSVCDKRSDLDSEYSLFVGNLAPDVTSTLLGELFLRKYPSVTEANVVFDENTGRSKSIGFVTFSDDNERVFGSVRVLSVRVHRVLSVSSSSGGGEAFNLQQHGKRFEEALEEVQCPTSLDARQTWWCICSQTLIWSPQNRKCLPLILILRNTLKYAVYALTYREVVAILMQRHILVDGKVRT</sequence>
<dbReference type="SUPFAM" id="SSF54928">
    <property type="entry name" value="RNA-binding domain, RBD"/>
    <property type="match status" value="2"/>
</dbReference>
<dbReference type="InterPro" id="IPR036986">
    <property type="entry name" value="S4_RNA-bd_sf"/>
</dbReference>
<dbReference type="PANTHER" id="PTHR47640">
    <property type="entry name" value="TRNA SELENOCYSTEINE 1-ASSOCIATED PROTEIN 1-RELATED-RELATED"/>
    <property type="match status" value="1"/>
</dbReference>
<proteinExistence type="predicted"/>
<dbReference type="InterPro" id="IPR000504">
    <property type="entry name" value="RRM_dom"/>
</dbReference>
<reference evidence="4 5" key="1">
    <citation type="submission" date="2020-10" db="EMBL/GenBank/DDBJ databases">
        <title>The Coptis chinensis genome and diversification of protoberbering-type alkaloids.</title>
        <authorList>
            <person name="Wang B."/>
            <person name="Shu S."/>
            <person name="Song C."/>
            <person name="Liu Y."/>
        </authorList>
    </citation>
    <scope>NUCLEOTIDE SEQUENCE [LARGE SCALE GENOMIC DNA]</scope>
    <source>
        <strain evidence="4">HL-2020</strain>
        <tissue evidence="4">Leaf</tissue>
    </source>
</reference>
<keyword evidence="1 2" id="KW-0694">RNA-binding</keyword>
<evidence type="ECO:0000256" key="2">
    <source>
        <dbReference type="PROSITE-ProRule" id="PRU00176"/>
    </source>
</evidence>
<feature type="non-terminal residue" evidence="4">
    <location>
        <position position="238"/>
    </location>
</feature>
<dbReference type="Gene3D" id="3.30.70.330">
    <property type="match status" value="2"/>
</dbReference>